<protein>
    <submittedName>
        <fullName evidence="1">Uncharacterized protein</fullName>
    </submittedName>
</protein>
<gene>
    <name evidence="1" type="ORF">G4223_18535</name>
</gene>
<evidence type="ECO:0000313" key="1">
    <source>
        <dbReference type="EMBL" id="NFV82112.1"/>
    </source>
</evidence>
<reference evidence="1 2" key="1">
    <citation type="submission" date="2020-02" db="EMBL/GenBank/DDBJ databases">
        <authorList>
            <person name="Dziuba M."/>
            <person name="Kuznetsov B."/>
            <person name="Mardanov A."/>
            <person name="Ravin N."/>
            <person name="Grouzdev D."/>
        </authorList>
    </citation>
    <scope>NUCLEOTIDE SEQUENCE [LARGE SCALE GENOMIC DNA]</scope>
    <source>
        <strain evidence="1 2">SpK</strain>
    </source>
</reference>
<proteinExistence type="predicted"/>
<dbReference type="Proteomes" id="UP000480684">
    <property type="component" value="Unassembled WGS sequence"/>
</dbReference>
<keyword evidence="2" id="KW-1185">Reference proteome</keyword>
<dbReference type="EMBL" id="JAAIYP010000045">
    <property type="protein sequence ID" value="NFV82112.1"/>
    <property type="molecule type" value="Genomic_DNA"/>
</dbReference>
<sequence>MEMSIGKFKGQPIEAMPTAYIAWCLSQDHFRFKNWPLVEEMLKVLRSRLADADSLHAELRVETMPKKRRRPEPRWAARKRERMEKRLHKMTALLRRQVNPDDVSDLI</sequence>
<evidence type="ECO:0000313" key="2">
    <source>
        <dbReference type="Proteomes" id="UP000480684"/>
    </source>
</evidence>
<dbReference type="AlphaFoldDB" id="A0A7C9UZJ0"/>
<dbReference type="RefSeq" id="WP_163682806.1">
    <property type="nucleotide sequence ID" value="NZ_JAAIYP010000045.1"/>
</dbReference>
<accession>A0A7C9UZJ0</accession>
<comment type="caution">
    <text evidence="1">The sequence shown here is derived from an EMBL/GenBank/DDBJ whole genome shotgun (WGS) entry which is preliminary data.</text>
</comment>
<name>A0A7C9UZJ0_9PROT</name>
<organism evidence="1 2">
    <name type="scientific">Magnetospirillum aberrantis SpK</name>
    <dbReference type="NCBI Taxonomy" id="908842"/>
    <lineage>
        <taxon>Bacteria</taxon>
        <taxon>Pseudomonadati</taxon>
        <taxon>Pseudomonadota</taxon>
        <taxon>Alphaproteobacteria</taxon>
        <taxon>Rhodospirillales</taxon>
        <taxon>Rhodospirillaceae</taxon>
        <taxon>Magnetospirillum</taxon>
    </lineage>
</organism>